<dbReference type="PANTHER" id="PTHR37534:SF51">
    <property type="entry name" value="ACRIFLAVINE SENSITIVITY CONTROL PROTEIN ACR-2"/>
    <property type="match status" value="1"/>
</dbReference>
<dbReference type="OrthoDB" id="5380854at2759"/>
<feature type="region of interest" description="Disordered" evidence="3">
    <location>
        <begin position="66"/>
        <end position="108"/>
    </location>
</feature>
<dbReference type="GO" id="GO:0005634">
    <property type="term" value="C:nucleus"/>
    <property type="evidence" value="ECO:0007669"/>
    <property type="project" value="UniProtKB-SubCell"/>
</dbReference>
<dbReference type="GeneID" id="75831302"/>
<dbReference type="PROSITE" id="PS50048">
    <property type="entry name" value="ZN2_CY6_FUNGAL_2"/>
    <property type="match status" value="1"/>
</dbReference>
<dbReference type="GO" id="GO:0000976">
    <property type="term" value="F:transcription cis-regulatory region binding"/>
    <property type="evidence" value="ECO:0007669"/>
    <property type="project" value="TreeGrafter"/>
</dbReference>
<feature type="compositionally biased region" description="Low complexity" evidence="3">
    <location>
        <begin position="85"/>
        <end position="97"/>
    </location>
</feature>
<evidence type="ECO:0000256" key="1">
    <source>
        <dbReference type="ARBA" id="ARBA00004123"/>
    </source>
</evidence>
<dbReference type="AlphaFoldDB" id="A0A9P9Y6K2"/>
<dbReference type="EMBL" id="JAGIXG020000005">
    <property type="protein sequence ID" value="KAI6784270.1"/>
    <property type="molecule type" value="Genomic_DNA"/>
</dbReference>
<dbReference type="SMART" id="SM00066">
    <property type="entry name" value="GAL4"/>
    <property type="match status" value="1"/>
</dbReference>
<dbReference type="GO" id="GO:0000981">
    <property type="term" value="F:DNA-binding transcription factor activity, RNA polymerase II-specific"/>
    <property type="evidence" value="ECO:0007669"/>
    <property type="project" value="InterPro"/>
</dbReference>
<dbReference type="PANTHER" id="PTHR37534">
    <property type="entry name" value="TRANSCRIPTIONAL ACTIVATOR PROTEIN UGA3"/>
    <property type="match status" value="1"/>
</dbReference>
<dbReference type="InterPro" id="IPR021858">
    <property type="entry name" value="Fun_TF"/>
</dbReference>
<evidence type="ECO:0000256" key="2">
    <source>
        <dbReference type="ARBA" id="ARBA00023242"/>
    </source>
</evidence>
<evidence type="ECO:0000313" key="6">
    <source>
        <dbReference type="Proteomes" id="UP001055219"/>
    </source>
</evidence>
<keyword evidence="6" id="KW-1185">Reference proteome</keyword>
<evidence type="ECO:0000259" key="4">
    <source>
        <dbReference type="PROSITE" id="PS50048"/>
    </source>
</evidence>
<dbReference type="CDD" id="cd00067">
    <property type="entry name" value="GAL4"/>
    <property type="match status" value="1"/>
</dbReference>
<feature type="compositionally biased region" description="Polar residues" evidence="3">
    <location>
        <begin position="66"/>
        <end position="84"/>
    </location>
</feature>
<proteinExistence type="predicted"/>
<dbReference type="InterPro" id="IPR036864">
    <property type="entry name" value="Zn2-C6_fun-type_DNA-bd_sf"/>
</dbReference>
<dbReference type="GO" id="GO:0008270">
    <property type="term" value="F:zinc ion binding"/>
    <property type="evidence" value="ECO:0007669"/>
    <property type="project" value="InterPro"/>
</dbReference>
<comment type="caution">
    <text evidence="5">The sequence shown here is derived from an EMBL/GenBank/DDBJ whole genome shotgun (WGS) entry which is preliminary data.</text>
</comment>
<evidence type="ECO:0000256" key="3">
    <source>
        <dbReference type="SAM" id="MobiDB-lite"/>
    </source>
</evidence>
<keyword evidence="2" id="KW-0539">Nucleus</keyword>
<dbReference type="Proteomes" id="UP001055219">
    <property type="component" value="Unassembled WGS sequence"/>
</dbReference>
<comment type="subcellular location">
    <subcellularLocation>
        <location evidence="1">Nucleus</location>
    </subcellularLocation>
</comment>
<protein>
    <submittedName>
        <fullName evidence="5">Acriflavine sensitivity control protein acr-like protein</fullName>
    </submittedName>
</protein>
<gene>
    <name evidence="5" type="ORF">J7T54_004816</name>
</gene>
<dbReference type="Pfam" id="PF00172">
    <property type="entry name" value="Zn_clus"/>
    <property type="match status" value="1"/>
</dbReference>
<reference evidence="5" key="2">
    <citation type="submission" date="2022-07" db="EMBL/GenBank/DDBJ databases">
        <authorList>
            <person name="Goncalves M.F.M."/>
            <person name="Hilario S."/>
            <person name="Van De Peer Y."/>
            <person name="Esteves A.C."/>
            <person name="Alves A."/>
        </authorList>
    </citation>
    <scope>NUCLEOTIDE SEQUENCE</scope>
    <source>
        <strain evidence="5">MUM 19.33</strain>
    </source>
</reference>
<feature type="domain" description="Zn(2)-C6 fungal-type" evidence="4">
    <location>
        <begin position="15"/>
        <end position="43"/>
    </location>
</feature>
<dbReference type="Gene3D" id="4.10.240.10">
    <property type="entry name" value="Zn(2)-C6 fungal-type DNA-binding domain"/>
    <property type="match status" value="1"/>
</dbReference>
<reference evidence="5" key="1">
    <citation type="journal article" date="2021" name="J Fungi (Basel)">
        <title>Genomic and Metabolomic Analyses of the Marine Fungus Emericellopsis cladophorae: Insights into Saltwater Adaptability Mechanisms and Its Biosynthetic Potential.</title>
        <authorList>
            <person name="Goncalves M.F.M."/>
            <person name="Hilario S."/>
            <person name="Van de Peer Y."/>
            <person name="Esteves A.C."/>
            <person name="Alves A."/>
        </authorList>
    </citation>
    <scope>NUCLEOTIDE SEQUENCE</scope>
    <source>
        <strain evidence="5">MUM 19.33</strain>
    </source>
</reference>
<dbReference type="InterPro" id="IPR001138">
    <property type="entry name" value="Zn2Cys6_DnaBD"/>
</dbReference>
<accession>A0A9P9Y6K2</accession>
<name>A0A9P9Y6K2_9HYPO</name>
<dbReference type="GO" id="GO:0045944">
    <property type="term" value="P:positive regulation of transcription by RNA polymerase II"/>
    <property type="evidence" value="ECO:0007669"/>
    <property type="project" value="TreeGrafter"/>
</dbReference>
<dbReference type="RefSeq" id="XP_051365126.1">
    <property type="nucleotide sequence ID" value="XM_051503512.1"/>
</dbReference>
<dbReference type="Pfam" id="PF11951">
    <property type="entry name" value="Fungal_trans_2"/>
    <property type="match status" value="1"/>
</dbReference>
<organism evidence="5 6">
    <name type="scientific">Emericellopsis cladophorae</name>
    <dbReference type="NCBI Taxonomy" id="2686198"/>
    <lineage>
        <taxon>Eukaryota</taxon>
        <taxon>Fungi</taxon>
        <taxon>Dikarya</taxon>
        <taxon>Ascomycota</taxon>
        <taxon>Pezizomycotina</taxon>
        <taxon>Sordariomycetes</taxon>
        <taxon>Hypocreomycetidae</taxon>
        <taxon>Hypocreales</taxon>
        <taxon>Bionectriaceae</taxon>
        <taxon>Emericellopsis</taxon>
    </lineage>
</organism>
<dbReference type="SUPFAM" id="SSF57701">
    <property type="entry name" value="Zn2/Cys6 DNA-binding domain"/>
    <property type="match status" value="1"/>
</dbReference>
<evidence type="ECO:0000313" key="5">
    <source>
        <dbReference type="EMBL" id="KAI6784270.1"/>
    </source>
</evidence>
<sequence>MVQAATRTTEALHQKCHNCRRQRLRCDRSYPHCNKCLRAGKECLGYGQLFRWTGAVASRGKLAGKTSSADAVRQQQPASTETNNSSPSSSLSSSQRPSPAPSPSAREAEVDDWQLVPHGRIADEAPPSPYILADPLVQDLSQSYRHYLSHFTNQVCKDLVSFDVADRNPFRSLVPLTRDNPILQHILVAAAAAHMSNLIRPSLPALTLLPGSGSITPTTNEASRLALRDALVAKHKALRLMYRAVENVETVGADVVLAASLFFINLELIESGKHGWKAHLEGAGRIMSLLGPTQGGPTNELRDYMSSDCFSYFVMASAFTPPTSTVQTYFESSQIPVMLGRATANSYLCCPPQVLEILYAAAQLSNVIVEDDDGARQVGAAGMDLLRQAQTLDIAAWAIDALAIPYLKDIPLESRIKVGTSHRLAACLYIIQAIESVHDIVGPGLAAELNRELLDLLVTIPPKDPNYKATSWPSFIAGAGAKDTESRIMIMDRLQTFVRLIPWGFLYTAMEALQMIWSLDSSGTAEKCWIQILKDPKMNFLIV</sequence>